<dbReference type="InterPro" id="IPR013103">
    <property type="entry name" value="RVT_2"/>
</dbReference>
<dbReference type="InterPro" id="IPR043502">
    <property type="entry name" value="DNA/RNA_pol_sf"/>
</dbReference>
<accession>A0A9Q3BAA4</accession>
<dbReference type="PANTHER" id="PTHR11439">
    <property type="entry name" value="GAG-POL-RELATED RETROTRANSPOSON"/>
    <property type="match status" value="1"/>
</dbReference>
<dbReference type="AlphaFoldDB" id="A0A9Q3BAA4"/>
<evidence type="ECO:0000259" key="1">
    <source>
        <dbReference type="Pfam" id="PF07727"/>
    </source>
</evidence>
<dbReference type="CDD" id="cd09272">
    <property type="entry name" value="RNase_HI_RT_Ty1"/>
    <property type="match status" value="1"/>
</dbReference>
<dbReference type="OrthoDB" id="4356562at2759"/>
<dbReference type="Pfam" id="PF07727">
    <property type="entry name" value="RVT_2"/>
    <property type="match status" value="1"/>
</dbReference>
<dbReference type="PANTHER" id="PTHR11439:SF467">
    <property type="entry name" value="INTEGRASE CATALYTIC DOMAIN-CONTAINING PROTEIN"/>
    <property type="match status" value="1"/>
</dbReference>
<feature type="domain" description="Reverse transcriptase Ty1/copia-type" evidence="1">
    <location>
        <begin position="1"/>
        <end position="157"/>
    </location>
</feature>
<dbReference type="SUPFAM" id="SSF56672">
    <property type="entry name" value="DNA/RNA polymerases"/>
    <property type="match status" value="1"/>
</dbReference>
<comment type="caution">
    <text evidence="2">The sequence shown here is derived from an EMBL/GenBank/DDBJ whole genome shotgun (WGS) entry which is preliminary data.</text>
</comment>
<dbReference type="Proteomes" id="UP000765509">
    <property type="component" value="Unassembled WGS sequence"/>
</dbReference>
<proteinExistence type="predicted"/>
<gene>
    <name evidence="2" type="ORF">O181_001076</name>
</gene>
<sequence length="401" mass="46533">MDVRCAFLNRKLDKELFILRPEGYTENEPTSMFKLNRSLYGLKQSPRCWHKELRKSLIEIGLNPTETDPCLYYSKDPDKKLWLFIHVDDLIFGGSWNTKFKNKITGYFNMEDLGCIKYALGIRITQEKEYISLIQDKFIFKILKESGLEKSLPTNNPLPGNIKSFQSLPCKEMDPAPFNYRQVVGLLQYLVQCTRPDLAFSTSFLSQFLENPKDIHYNAARHVLTHLNNMAHFSLRLGGNNLRHSNDHLLGFSDSDWGGAEGYKSFSASIIYYHGTIGWRSHKQKVVALSSAEAEYNALSENAQDMEWMRNLIFEATNRKVRKLVFTENQSAISIASNHIYHHGTCHINFCLHFIRDLIKQQHLEIQYLDTDKMIGDSLTKNNPYNKSIEHLKIIFNNQDF</sequence>
<evidence type="ECO:0000313" key="3">
    <source>
        <dbReference type="Proteomes" id="UP000765509"/>
    </source>
</evidence>
<organism evidence="2 3">
    <name type="scientific">Austropuccinia psidii MF-1</name>
    <dbReference type="NCBI Taxonomy" id="1389203"/>
    <lineage>
        <taxon>Eukaryota</taxon>
        <taxon>Fungi</taxon>
        <taxon>Dikarya</taxon>
        <taxon>Basidiomycota</taxon>
        <taxon>Pucciniomycotina</taxon>
        <taxon>Pucciniomycetes</taxon>
        <taxon>Pucciniales</taxon>
        <taxon>Sphaerophragmiaceae</taxon>
        <taxon>Austropuccinia</taxon>
    </lineage>
</organism>
<protein>
    <recommendedName>
        <fullName evidence="1">Reverse transcriptase Ty1/copia-type domain-containing protein</fullName>
    </recommendedName>
</protein>
<evidence type="ECO:0000313" key="2">
    <source>
        <dbReference type="EMBL" id="MBW0461361.1"/>
    </source>
</evidence>
<reference evidence="2" key="1">
    <citation type="submission" date="2021-03" db="EMBL/GenBank/DDBJ databases">
        <title>Draft genome sequence of rust myrtle Austropuccinia psidii MF-1, a brazilian biotype.</title>
        <authorList>
            <person name="Quecine M.C."/>
            <person name="Pachon D.M.R."/>
            <person name="Bonatelli M.L."/>
            <person name="Correr F.H."/>
            <person name="Franceschini L.M."/>
            <person name="Leite T.F."/>
            <person name="Margarido G.R.A."/>
            <person name="Almeida C.A."/>
            <person name="Ferrarezi J.A."/>
            <person name="Labate C.A."/>
        </authorList>
    </citation>
    <scope>NUCLEOTIDE SEQUENCE</scope>
    <source>
        <strain evidence="2">MF-1</strain>
    </source>
</reference>
<dbReference type="EMBL" id="AVOT02000147">
    <property type="protein sequence ID" value="MBW0461361.1"/>
    <property type="molecule type" value="Genomic_DNA"/>
</dbReference>
<keyword evidence="3" id="KW-1185">Reference proteome</keyword>
<name>A0A9Q3BAA4_9BASI</name>